<reference evidence="2" key="1">
    <citation type="journal article" date="2014" name="Nat. Commun.">
        <title>Genomic adaptations of the halophilic Dead Sea filamentous fungus Eurotium rubrum.</title>
        <authorList>
            <person name="Kis-Papo T."/>
            <person name="Weig A.R."/>
            <person name="Riley R."/>
            <person name="Persoh D."/>
            <person name="Salamov A."/>
            <person name="Sun H."/>
            <person name="Lipzen A."/>
            <person name="Wasser S.P."/>
            <person name="Rambold G."/>
            <person name="Grigoriev I.V."/>
            <person name="Nevo E."/>
        </authorList>
    </citation>
    <scope>NUCLEOTIDE SEQUENCE [LARGE SCALE GENOMIC DNA]</scope>
    <source>
        <strain evidence="2">CBS 135680</strain>
    </source>
</reference>
<gene>
    <name evidence="1" type="ORF">EURHEDRAFT_27435</name>
</gene>
<sequence>MRRSCIPNHYHSRAFTCSPITSITSTWPKMVRTKSPGGYLPAAGRQIAITSPRSSFGLQCGFAFVEWTSGRPSLSAGSHGRKCSLSKTFIPFITSYNVPRCSSFFCCLSETARILFSCEKYLRLGCCSLPTLNILIFQCKRSRIARHLSSLGCDRGR</sequence>
<dbReference type="AlphaFoldDB" id="A0A017SSZ6"/>
<dbReference type="RefSeq" id="XP_040643412.1">
    <property type="nucleotide sequence ID" value="XM_040778170.1"/>
</dbReference>
<keyword evidence="2" id="KW-1185">Reference proteome</keyword>
<protein>
    <submittedName>
        <fullName evidence="1">Uncharacterized protein</fullName>
    </submittedName>
</protein>
<dbReference type="Proteomes" id="UP000019804">
    <property type="component" value="Unassembled WGS sequence"/>
</dbReference>
<evidence type="ECO:0000313" key="1">
    <source>
        <dbReference type="EMBL" id="EYE99724.1"/>
    </source>
</evidence>
<evidence type="ECO:0000313" key="2">
    <source>
        <dbReference type="Proteomes" id="UP000019804"/>
    </source>
</evidence>
<proteinExistence type="predicted"/>
<dbReference type="GeneID" id="63693294"/>
<accession>A0A017SSZ6</accession>
<dbReference type="EMBL" id="KK088411">
    <property type="protein sequence ID" value="EYE99724.1"/>
    <property type="molecule type" value="Genomic_DNA"/>
</dbReference>
<name>A0A017SSZ6_ASPRC</name>
<organism evidence="1 2">
    <name type="scientific">Aspergillus ruber (strain CBS 135680)</name>
    <dbReference type="NCBI Taxonomy" id="1388766"/>
    <lineage>
        <taxon>Eukaryota</taxon>
        <taxon>Fungi</taxon>
        <taxon>Dikarya</taxon>
        <taxon>Ascomycota</taxon>
        <taxon>Pezizomycotina</taxon>
        <taxon>Eurotiomycetes</taxon>
        <taxon>Eurotiomycetidae</taxon>
        <taxon>Eurotiales</taxon>
        <taxon>Aspergillaceae</taxon>
        <taxon>Aspergillus</taxon>
        <taxon>Aspergillus subgen. Aspergillus</taxon>
    </lineage>
</organism>
<dbReference type="HOGENOM" id="CLU_1677469_0_0_1"/>